<dbReference type="AlphaFoldDB" id="A0A154MP02"/>
<dbReference type="EMBL" id="LQCI01000009">
    <property type="protein sequence ID" value="KZB85985.1"/>
    <property type="molecule type" value="Genomic_DNA"/>
</dbReference>
<evidence type="ECO:0000313" key="3">
    <source>
        <dbReference type="Proteomes" id="UP000076321"/>
    </source>
</evidence>
<organism evidence="1 3">
    <name type="scientific">Amycolatopsis regifaucium</name>
    <dbReference type="NCBI Taxonomy" id="546365"/>
    <lineage>
        <taxon>Bacteria</taxon>
        <taxon>Bacillati</taxon>
        <taxon>Actinomycetota</taxon>
        <taxon>Actinomycetes</taxon>
        <taxon>Pseudonocardiales</taxon>
        <taxon>Pseudonocardiaceae</taxon>
        <taxon>Amycolatopsis</taxon>
    </lineage>
</organism>
<protein>
    <submittedName>
        <fullName evidence="1">Transcriptional regulator</fullName>
    </submittedName>
</protein>
<reference evidence="1 3" key="1">
    <citation type="submission" date="2015-12" db="EMBL/GenBank/DDBJ databases">
        <title>Amycolatopsis regifaucium genome sequencing and assembly.</title>
        <authorList>
            <person name="Mayilraj S."/>
        </authorList>
    </citation>
    <scope>NUCLEOTIDE SEQUENCE [LARGE SCALE GENOMIC DNA]</scope>
    <source>
        <strain evidence="1 3">GY080</strain>
    </source>
</reference>
<comment type="caution">
    <text evidence="1">The sequence shown here is derived from an EMBL/GenBank/DDBJ whole genome shotgun (WGS) entry which is preliminary data.</text>
</comment>
<reference evidence="2 4" key="2">
    <citation type="submission" date="2016-11" db="EMBL/GenBank/DDBJ databases">
        <title>Genome sequencing of Amycolatopsis regifaucium.</title>
        <authorList>
            <person name="Mayilraj S."/>
            <person name="Kaur N."/>
        </authorList>
    </citation>
    <scope>NUCLEOTIDE SEQUENCE [LARGE SCALE GENOMIC DNA]</scope>
    <source>
        <strain evidence="2 4">GY080</strain>
    </source>
</reference>
<evidence type="ECO:0000313" key="1">
    <source>
        <dbReference type="EMBL" id="KZB85985.1"/>
    </source>
</evidence>
<dbReference type="InterPro" id="IPR011990">
    <property type="entry name" value="TPR-like_helical_dom_sf"/>
</dbReference>
<keyword evidence="4" id="KW-1185">Reference proteome</keyword>
<proteinExistence type="predicted"/>
<gene>
    <name evidence="2" type="ORF">ATP06_0227725</name>
    <name evidence="1" type="ORF">AVL48_27670</name>
</gene>
<evidence type="ECO:0000313" key="4">
    <source>
        <dbReference type="Proteomes" id="UP000186883"/>
    </source>
</evidence>
<dbReference type="Proteomes" id="UP000076321">
    <property type="component" value="Unassembled WGS sequence"/>
</dbReference>
<dbReference type="Proteomes" id="UP000186883">
    <property type="component" value="Unassembled WGS sequence"/>
</dbReference>
<accession>A0A154MP02</accession>
<dbReference type="EMBL" id="LOBU02000019">
    <property type="protein sequence ID" value="OKA04875.1"/>
    <property type="molecule type" value="Genomic_DNA"/>
</dbReference>
<dbReference type="SUPFAM" id="SSF48452">
    <property type="entry name" value="TPR-like"/>
    <property type="match status" value="1"/>
</dbReference>
<sequence>MNMCGAGRGLDLRYDKTSVARWLRGQQPRGPAPAVIAEALGDKLGRPVTVDEIGMTPDSSTAPAAGLRFEPVLTDALRHVRALWHSDAQRGGPLTGEVLPASVLVQPSRDWLIGVPDDVGTDDGPAADDVEAVRATTAAFADLDHRYGSAGIRPVVVHYLDSVVARPLVDSHRVSAGRQLLGTAARLTELAGYMAVDTGQPGLAQRYYIQALRLAQAADDRSMGAYLLASGMSRMALALGSPHEAVQLARVAQEGTRGGATPEVEAVCHAAEARGHAMLSDAKACKRAAGKAINALERGGRGRQPAWVAHVDQAYLAEELARCARDLDQLATVVRWSREAVQGCPPGWSRRRALRLMLLATAQLQVGDVEYACRTAKQAVEALKGVHSAQCAVDLVDFSGRLGALGHPEEAREFAAAPAAN</sequence>
<name>A0A154MP02_9PSEU</name>
<evidence type="ECO:0000313" key="2">
    <source>
        <dbReference type="EMBL" id="OKA04875.1"/>
    </source>
</evidence>